<evidence type="ECO:0000256" key="8">
    <source>
        <dbReference type="SAM" id="MobiDB-lite"/>
    </source>
</evidence>
<comment type="subcellular location">
    <subcellularLocation>
        <location evidence="1">Nucleus</location>
    </subcellularLocation>
</comment>
<dbReference type="Pfam" id="PF04082">
    <property type="entry name" value="Fungal_trans"/>
    <property type="match status" value="1"/>
</dbReference>
<evidence type="ECO:0000256" key="7">
    <source>
        <dbReference type="ARBA" id="ARBA00023242"/>
    </source>
</evidence>
<feature type="compositionally biased region" description="Basic and acidic residues" evidence="8">
    <location>
        <begin position="20"/>
        <end position="30"/>
    </location>
</feature>
<evidence type="ECO:0000313" key="11">
    <source>
        <dbReference type="Proteomes" id="UP000218811"/>
    </source>
</evidence>
<dbReference type="Pfam" id="PF00172">
    <property type="entry name" value="Zn_clus"/>
    <property type="match status" value="1"/>
</dbReference>
<dbReference type="PROSITE" id="PS50048">
    <property type="entry name" value="ZN2_CY6_FUNGAL_2"/>
    <property type="match status" value="1"/>
</dbReference>
<dbReference type="PANTHER" id="PTHR31313">
    <property type="entry name" value="TY1 ENHANCER ACTIVATOR"/>
    <property type="match status" value="1"/>
</dbReference>
<dbReference type="Proteomes" id="UP000218811">
    <property type="component" value="Unassembled WGS sequence"/>
</dbReference>
<protein>
    <recommendedName>
        <fullName evidence="9">Zn(2)-C6 fungal-type domain-containing protein</fullName>
    </recommendedName>
</protein>
<dbReference type="InterPro" id="IPR036864">
    <property type="entry name" value="Zn2-C6_fun-type_DNA-bd_sf"/>
</dbReference>
<keyword evidence="4" id="KW-0805">Transcription regulation</keyword>
<dbReference type="EMBL" id="KB468113">
    <property type="protein sequence ID" value="PCH40783.1"/>
    <property type="molecule type" value="Genomic_DNA"/>
</dbReference>
<sequence length="916" mass="100011">MSLHALYSEPSDEEIISTPSDKHINEDQGSRRRSTRACDQCRRTKSKCERDKSGPAKRPCRACVALGLSCTYAGPSHKRGPPKGYILAIERRLHQVEALLGTIIGSDDPRARGLLQDLSQDQLAKQIIHRVDTGPFGPKGRVAHPFGSTKEDFLAMIMNCVGDDVLDSVQGTQGTSPRSDNFALVSPSSSWQDNLQRRLLPRASGAAFPLISTDTGQPGNFSPDPRTRRASFPLMSSNVVFPPKVPPILSMESLSSLSELDTGNGRVSWDNIEGLERMESDSGDSEDVEVRSPPRSEDVYIDQDAQVSNISQSVVCHIDTYGFQIHVANRISGLQLLRQCQKILTGRSDDSLECPWPSTVSPAGTCLSNPSALSQAISGQQHDHLMQTYFAYVHPMFPVVNRVYLGYFYNQKLNHAVQGSLPPSTLSTVSLDVLLLSINALASQYLGQRMGGISSKDYASEALRLLYSLHGRSHPLLCQALLLLGYFSVGIGSMEDGWSYIGLAIRMAQSLGVHRAVDDLALPTSGVLSKDEQQMRQQLWSGCLVADRFIAVLLGRPSAILLTRFDALPVDLSDIDIGGSILYSIQNYPGFQTEQVNETTVTMCFNASRALFCIIGSIMESLYPITHTAESILEGRTLNLDHRLSQWRCSLPAALQLDLTGISVLPPPCVLELHIQYWWAVILLHRALINGPLSKGFYAGPDGAQAKALAVCRDASRQMASIVNIVYNQPNKPYSAFSSGFILSSGIIDVLTLSVLGNDEQTSAQLRHTMSALQRIETIWPMARVVQDLMGKAMIASPSTPIATPSSPSMLKNKRSASQVFSDDDSGVKKMPTERSPSLTTPHYFKDRPAHNYDNFGRLLGIGTGLGFITSEPYPGFHDRRPQAASSSAGQDFSESDYNTTSRGSAIAPSSSFGLW</sequence>
<dbReference type="SUPFAM" id="SSF57701">
    <property type="entry name" value="Zn2/Cys6 DNA-binding domain"/>
    <property type="match status" value="1"/>
</dbReference>
<feature type="compositionally biased region" description="Polar residues" evidence="8">
    <location>
        <begin position="884"/>
        <end position="916"/>
    </location>
</feature>
<gene>
    <name evidence="10" type="ORF">WOLCODRAFT_162542</name>
</gene>
<feature type="region of interest" description="Disordered" evidence="8">
    <location>
        <begin position="799"/>
        <end position="847"/>
    </location>
</feature>
<reference evidence="10 11" key="1">
    <citation type="journal article" date="2012" name="Science">
        <title>The Paleozoic origin of enzymatic lignin decomposition reconstructed from 31 fungal genomes.</title>
        <authorList>
            <person name="Floudas D."/>
            <person name="Binder M."/>
            <person name="Riley R."/>
            <person name="Barry K."/>
            <person name="Blanchette R.A."/>
            <person name="Henrissat B."/>
            <person name="Martinez A.T."/>
            <person name="Otillar R."/>
            <person name="Spatafora J.W."/>
            <person name="Yadav J.S."/>
            <person name="Aerts A."/>
            <person name="Benoit I."/>
            <person name="Boyd A."/>
            <person name="Carlson A."/>
            <person name="Copeland A."/>
            <person name="Coutinho P.M."/>
            <person name="de Vries R.P."/>
            <person name="Ferreira P."/>
            <person name="Findley K."/>
            <person name="Foster B."/>
            <person name="Gaskell J."/>
            <person name="Glotzer D."/>
            <person name="Gorecki P."/>
            <person name="Heitman J."/>
            <person name="Hesse C."/>
            <person name="Hori C."/>
            <person name="Igarashi K."/>
            <person name="Jurgens J.A."/>
            <person name="Kallen N."/>
            <person name="Kersten P."/>
            <person name="Kohler A."/>
            <person name="Kuees U."/>
            <person name="Kumar T.K.A."/>
            <person name="Kuo A."/>
            <person name="LaButti K."/>
            <person name="Larrondo L.F."/>
            <person name="Lindquist E."/>
            <person name="Ling A."/>
            <person name="Lombard V."/>
            <person name="Lucas S."/>
            <person name="Lundell T."/>
            <person name="Martin R."/>
            <person name="McLaughlin D.J."/>
            <person name="Morgenstern I."/>
            <person name="Morin E."/>
            <person name="Murat C."/>
            <person name="Nagy L.G."/>
            <person name="Nolan M."/>
            <person name="Ohm R.A."/>
            <person name="Patyshakuliyeva A."/>
            <person name="Rokas A."/>
            <person name="Ruiz-Duenas F.J."/>
            <person name="Sabat G."/>
            <person name="Salamov A."/>
            <person name="Samejima M."/>
            <person name="Schmutz J."/>
            <person name="Slot J.C."/>
            <person name="St John F."/>
            <person name="Stenlid J."/>
            <person name="Sun H."/>
            <person name="Sun S."/>
            <person name="Syed K."/>
            <person name="Tsang A."/>
            <person name="Wiebenga A."/>
            <person name="Young D."/>
            <person name="Pisabarro A."/>
            <person name="Eastwood D.C."/>
            <person name="Martin F."/>
            <person name="Cullen D."/>
            <person name="Grigoriev I.V."/>
            <person name="Hibbett D.S."/>
        </authorList>
    </citation>
    <scope>NUCLEOTIDE SEQUENCE [LARGE SCALE GENOMIC DNA]</scope>
    <source>
        <strain evidence="10 11">MD-104</strain>
    </source>
</reference>
<dbReference type="OMA" id="QYWWAVI"/>
<dbReference type="GO" id="GO:0000981">
    <property type="term" value="F:DNA-binding transcription factor activity, RNA polymerase II-specific"/>
    <property type="evidence" value="ECO:0007669"/>
    <property type="project" value="InterPro"/>
</dbReference>
<keyword evidence="3" id="KW-0862">Zinc</keyword>
<accession>A0A2H3JLQ0</accession>
<feature type="domain" description="Zn(2)-C6 fungal-type" evidence="9">
    <location>
        <begin position="37"/>
        <end position="72"/>
    </location>
</feature>
<feature type="region of interest" description="Disordered" evidence="8">
    <location>
        <begin position="1"/>
        <end position="34"/>
    </location>
</feature>
<evidence type="ECO:0000259" key="9">
    <source>
        <dbReference type="PROSITE" id="PS50048"/>
    </source>
</evidence>
<dbReference type="InterPro" id="IPR007219">
    <property type="entry name" value="XnlR_reg_dom"/>
</dbReference>
<dbReference type="Gene3D" id="4.10.240.10">
    <property type="entry name" value="Zn(2)-C6 fungal-type DNA-binding domain"/>
    <property type="match status" value="1"/>
</dbReference>
<evidence type="ECO:0000256" key="4">
    <source>
        <dbReference type="ARBA" id="ARBA00023015"/>
    </source>
</evidence>
<keyword evidence="2" id="KW-0479">Metal-binding</keyword>
<keyword evidence="7" id="KW-0539">Nucleus</keyword>
<dbReference type="CDD" id="cd12148">
    <property type="entry name" value="fungal_TF_MHR"/>
    <property type="match status" value="1"/>
</dbReference>
<dbReference type="SMART" id="SM00066">
    <property type="entry name" value="GAL4"/>
    <property type="match status" value="1"/>
</dbReference>
<feature type="region of interest" description="Disordered" evidence="8">
    <location>
        <begin position="273"/>
        <end position="295"/>
    </location>
</feature>
<dbReference type="PROSITE" id="PS00463">
    <property type="entry name" value="ZN2_CY6_FUNGAL_1"/>
    <property type="match status" value="1"/>
</dbReference>
<dbReference type="GO" id="GO:0003677">
    <property type="term" value="F:DNA binding"/>
    <property type="evidence" value="ECO:0007669"/>
    <property type="project" value="UniProtKB-KW"/>
</dbReference>
<evidence type="ECO:0000256" key="5">
    <source>
        <dbReference type="ARBA" id="ARBA00023125"/>
    </source>
</evidence>
<dbReference type="STRING" id="742152.A0A2H3JLQ0"/>
<dbReference type="InterPro" id="IPR051615">
    <property type="entry name" value="Transcr_Regulatory_Elem"/>
</dbReference>
<keyword evidence="11" id="KW-1185">Reference proteome</keyword>
<dbReference type="GO" id="GO:0005634">
    <property type="term" value="C:nucleus"/>
    <property type="evidence" value="ECO:0007669"/>
    <property type="project" value="UniProtKB-SubCell"/>
</dbReference>
<evidence type="ECO:0000256" key="3">
    <source>
        <dbReference type="ARBA" id="ARBA00022833"/>
    </source>
</evidence>
<feature type="compositionally biased region" description="Low complexity" evidence="8">
    <location>
        <begin position="799"/>
        <end position="809"/>
    </location>
</feature>
<name>A0A2H3JLQ0_WOLCO</name>
<feature type="region of interest" description="Disordered" evidence="8">
    <location>
        <begin position="873"/>
        <end position="916"/>
    </location>
</feature>
<keyword evidence="6" id="KW-0804">Transcription</keyword>
<keyword evidence="5" id="KW-0238">DNA-binding</keyword>
<dbReference type="CDD" id="cd00067">
    <property type="entry name" value="GAL4"/>
    <property type="match status" value="1"/>
</dbReference>
<dbReference type="PANTHER" id="PTHR31313:SF81">
    <property type="entry name" value="TY1 ENHANCER ACTIVATOR"/>
    <property type="match status" value="1"/>
</dbReference>
<evidence type="ECO:0000256" key="1">
    <source>
        <dbReference type="ARBA" id="ARBA00004123"/>
    </source>
</evidence>
<dbReference type="AlphaFoldDB" id="A0A2H3JLQ0"/>
<dbReference type="GO" id="GO:0006351">
    <property type="term" value="P:DNA-templated transcription"/>
    <property type="evidence" value="ECO:0007669"/>
    <property type="project" value="InterPro"/>
</dbReference>
<proteinExistence type="predicted"/>
<organism evidence="10 11">
    <name type="scientific">Wolfiporia cocos (strain MD-104)</name>
    <name type="common">Brown rot fungus</name>
    <dbReference type="NCBI Taxonomy" id="742152"/>
    <lineage>
        <taxon>Eukaryota</taxon>
        <taxon>Fungi</taxon>
        <taxon>Dikarya</taxon>
        <taxon>Basidiomycota</taxon>
        <taxon>Agaricomycotina</taxon>
        <taxon>Agaricomycetes</taxon>
        <taxon>Polyporales</taxon>
        <taxon>Phaeolaceae</taxon>
        <taxon>Wolfiporia</taxon>
    </lineage>
</organism>
<dbReference type="InterPro" id="IPR001138">
    <property type="entry name" value="Zn2Cys6_DnaBD"/>
</dbReference>
<evidence type="ECO:0000256" key="2">
    <source>
        <dbReference type="ARBA" id="ARBA00022723"/>
    </source>
</evidence>
<dbReference type="SMART" id="SM00906">
    <property type="entry name" value="Fungal_trans"/>
    <property type="match status" value="1"/>
</dbReference>
<evidence type="ECO:0000313" key="10">
    <source>
        <dbReference type="EMBL" id="PCH40783.1"/>
    </source>
</evidence>
<dbReference type="GO" id="GO:0008270">
    <property type="term" value="F:zinc ion binding"/>
    <property type="evidence" value="ECO:0007669"/>
    <property type="project" value="InterPro"/>
</dbReference>
<evidence type="ECO:0000256" key="6">
    <source>
        <dbReference type="ARBA" id="ARBA00023163"/>
    </source>
</evidence>
<dbReference type="OrthoDB" id="2123952at2759"/>